<evidence type="ECO:0000256" key="9">
    <source>
        <dbReference type="ARBA" id="ARBA00023136"/>
    </source>
</evidence>
<evidence type="ECO:0000256" key="7">
    <source>
        <dbReference type="ARBA" id="ARBA00022989"/>
    </source>
</evidence>
<name>W4L747_ENTF1</name>
<comment type="function">
    <text evidence="10">Part of the ABC transporter complex CysAWTP (TC 3.A.1.6.1) involved in sulfate/thiosulfate import. Probably responsible for the translocation of the substrate across the membrane.</text>
</comment>
<dbReference type="InterPro" id="IPR035906">
    <property type="entry name" value="MetI-like_sf"/>
</dbReference>
<evidence type="ECO:0000256" key="11">
    <source>
        <dbReference type="RuleBase" id="RU363032"/>
    </source>
</evidence>
<evidence type="ECO:0000313" key="14">
    <source>
        <dbReference type="EMBL" id="ETW93734.1"/>
    </source>
</evidence>
<dbReference type="Pfam" id="PF00528">
    <property type="entry name" value="BPD_transp_1"/>
    <property type="match status" value="1"/>
</dbReference>
<feature type="domain" description="ABC transmembrane type-1" evidence="13">
    <location>
        <begin position="44"/>
        <end position="244"/>
    </location>
</feature>
<evidence type="ECO:0000256" key="1">
    <source>
        <dbReference type="ARBA" id="ARBA00002949"/>
    </source>
</evidence>
<keyword evidence="5 12" id="KW-0500">Molybdenum</keyword>
<evidence type="ECO:0000256" key="4">
    <source>
        <dbReference type="ARBA" id="ARBA00022448"/>
    </source>
</evidence>
<comment type="function">
    <text evidence="1 12">Part of the binding-protein-dependent transport system for molybdenum; probably responsible for the translocation of the substrate across the membrane.</text>
</comment>
<dbReference type="GO" id="GO:0015419">
    <property type="term" value="F:ABC-type sulfate transporter activity"/>
    <property type="evidence" value="ECO:0007669"/>
    <property type="project" value="InterPro"/>
</dbReference>
<keyword evidence="6 11" id="KW-0812">Transmembrane</keyword>
<evidence type="ECO:0000259" key="13">
    <source>
        <dbReference type="PROSITE" id="PS50928"/>
    </source>
</evidence>
<dbReference type="InterPro" id="IPR011867">
    <property type="entry name" value="ModB_ABC"/>
</dbReference>
<organism evidence="14 15">
    <name type="scientific">Entotheonella factor</name>
    <dbReference type="NCBI Taxonomy" id="1429438"/>
    <lineage>
        <taxon>Bacteria</taxon>
        <taxon>Pseudomonadati</taxon>
        <taxon>Nitrospinota/Tectimicrobiota group</taxon>
        <taxon>Candidatus Tectimicrobiota</taxon>
        <taxon>Candidatus Entotheonellia</taxon>
        <taxon>Candidatus Entotheonellales</taxon>
        <taxon>Candidatus Entotheonellaceae</taxon>
        <taxon>Candidatus Entotheonella</taxon>
    </lineage>
</organism>
<dbReference type="Gene3D" id="1.10.3720.10">
    <property type="entry name" value="MetI-like"/>
    <property type="match status" value="1"/>
</dbReference>
<keyword evidence="4 11" id="KW-0813">Transport</keyword>
<dbReference type="CDD" id="cd06261">
    <property type="entry name" value="TM_PBP2"/>
    <property type="match status" value="1"/>
</dbReference>
<dbReference type="InterPro" id="IPR000515">
    <property type="entry name" value="MetI-like"/>
</dbReference>
<dbReference type="AlphaFoldDB" id="W4L747"/>
<dbReference type="GO" id="GO:0015098">
    <property type="term" value="F:molybdate ion transmembrane transporter activity"/>
    <property type="evidence" value="ECO:0007669"/>
    <property type="project" value="UniProtKB-UniRule"/>
</dbReference>
<proteinExistence type="inferred from homology"/>
<feature type="transmembrane region" description="Helical" evidence="11">
    <location>
        <begin position="46"/>
        <end position="69"/>
    </location>
</feature>
<evidence type="ECO:0000256" key="6">
    <source>
        <dbReference type="ARBA" id="ARBA00022692"/>
    </source>
</evidence>
<dbReference type="NCBIfam" id="TIGR02141">
    <property type="entry name" value="modB_ABC"/>
    <property type="match status" value="1"/>
</dbReference>
<comment type="subcellular location">
    <subcellularLocation>
        <location evidence="2 11">Cell membrane</location>
        <topology evidence="2 11">Multi-pass membrane protein</topology>
    </subcellularLocation>
</comment>
<dbReference type="HOGENOM" id="CLU_016047_14_3_7"/>
<keyword evidence="15" id="KW-1185">Reference proteome</keyword>
<evidence type="ECO:0000313" key="15">
    <source>
        <dbReference type="Proteomes" id="UP000019141"/>
    </source>
</evidence>
<dbReference type="PROSITE" id="PS50928">
    <property type="entry name" value="ABC_TM1"/>
    <property type="match status" value="1"/>
</dbReference>
<feature type="transmembrane region" description="Helical" evidence="11">
    <location>
        <begin position="227"/>
        <end position="246"/>
    </location>
</feature>
<feature type="transmembrane region" description="Helical" evidence="11">
    <location>
        <begin position="120"/>
        <end position="140"/>
    </location>
</feature>
<evidence type="ECO:0000256" key="10">
    <source>
        <dbReference type="ARBA" id="ARBA00025323"/>
    </source>
</evidence>
<evidence type="ECO:0000256" key="2">
    <source>
        <dbReference type="ARBA" id="ARBA00004651"/>
    </source>
</evidence>
<dbReference type="PATRIC" id="fig|1429438.4.peg.7122"/>
<dbReference type="Proteomes" id="UP000019141">
    <property type="component" value="Unassembled WGS sequence"/>
</dbReference>
<comment type="similarity">
    <text evidence="12">Belongs to the binding-protein-dependent transport system permease family. CysTW subfamily.</text>
</comment>
<keyword evidence="7 11" id="KW-1133">Transmembrane helix</keyword>
<dbReference type="GO" id="GO:0005886">
    <property type="term" value="C:plasma membrane"/>
    <property type="evidence" value="ECO:0007669"/>
    <property type="project" value="UniProtKB-SubCell"/>
</dbReference>
<dbReference type="InterPro" id="IPR006469">
    <property type="entry name" value="NifC_ABC_porter"/>
</dbReference>
<dbReference type="EMBL" id="AZHW01001181">
    <property type="protein sequence ID" value="ETW93734.1"/>
    <property type="molecule type" value="Genomic_DNA"/>
</dbReference>
<comment type="caution">
    <text evidence="14">The sequence shown here is derived from an EMBL/GenBank/DDBJ whole genome shotgun (WGS) entry which is preliminary data.</text>
</comment>
<dbReference type="NCBIfam" id="TIGR01581">
    <property type="entry name" value="Mo_ABC_porter"/>
    <property type="match status" value="1"/>
</dbReference>
<evidence type="ECO:0000256" key="12">
    <source>
        <dbReference type="RuleBase" id="RU365097"/>
    </source>
</evidence>
<dbReference type="SUPFAM" id="SSF161098">
    <property type="entry name" value="MetI-like"/>
    <property type="match status" value="1"/>
</dbReference>
<protein>
    <recommendedName>
        <fullName evidence="12">Molybdenum transport system permease</fullName>
    </recommendedName>
</protein>
<evidence type="ECO:0000256" key="8">
    <source>
        <dbReference type="ARBA" id="ARBA00023032"/>
    </source>
</evidence>
<evidence type="ECO:0000256" key="3">
    <source>
        <dbReference type="ARBA" id="ARBA00011779"/>
    </source>
</evidence>
<accession>W4L747</accession>
<dbReference type="PANTHER" id="PTHR30406:SF8">
    <property type="entry name" value="SULFATE TRANSPORT SYSTEM PERMEASE PROTEIN CYST"/>
    <property type="match status" value="1"/>
</dbReference>
<reference evidence="14 15" key="1">
    <citation type="journal article" date="2014" name="Nature">
        <title>An environmental bacterial taxon with a large and distinct metabolic repertoire.</title>
        <authorList>
            <person name="Wilson M.C."/>
            <person name="Mori T."/>
            <person name="Ruckert C."/>
            <person name="Uria A.R."/>
            <person name="Helf M.J."/>
            <person name="Takada K."/>
            <person name="Gernert C."/>
            <person name="Steffens U.A."/>
            <person name="Heycke N."/>
            <person name="Schmitt S."/>
            <person name="Rinke C."/>
            <person name="Helfrich E.J."/>
            <person name="Brachmann A.O."/>
            <person name="Gurgui C."/>
            <person name="Wakimoto T."/>
            <person name="Kracht M."/>
            <person name="Crusemann M."/>
            <person name="Hentschel U."/>
            <person name="Abe I."/>
            <person name="Matsunaga S."/>
            <person name="Kalinowski J."/>
            <person name="Takeyama H."/>
            <person name="Piel J."/>
        </authorList>
    </citation>
    <scope>NUCLEOTIDE SEQUENCE [LARGE SCALE GENOMIC DNA]</scope>
    <source>
        <strain evidence="15">TSY1</strain>
    </source>
</reference>
<keyword evidence="8" id="KW-0764">Sulfate transport</keyword>
<sequence length="259" mass="28122">MVFIVSVLTMAAFLALPLIAIFLRILPQEGIWETLQQPLVTQALQLSLTTSLSSLGLTILFGTPVAYWLARQRFRGIGLLDTLVDMPMVLPPTVAGVALLMTFGRQGLLGPWLKIADLQISFTSVAVVLAQCFVCAPFYIRSAQAGFQSVDRELERVAYTLGYSPIRTFLRVTVPLAFPALLSGSVMAWARALGEFGATIMFAGNLMGRTQTMPLAIYIAMESDLTAALVLSALLIVVPFGGLFLMRTLLRRGSLVSYA</sequence>
<dbReference type="PANTHER" id="PTHR30406">
    <property type="entry name" value="SULFATE TRANSPORT SYSTEM PERMEASE PROTEIN"/>
    <property type="match status" value="1"/>
</dbReference>
<dbReference type="InterPro" id="IPR005667">
    <property type="entry name" value="Sulph_transpt2"/>
</dbReference>
<gene>
    <name evidence="14" type="ORF">ETSY1_37945</name>
</gene>
<keyword evidence="12" id="KW-1003">Cell membrane</keyword>
<evidence type="ECO:0000256" key="5">
    <source>
        <dbReference type="ARBA" id="ARBA00022505"/>
    </source>
</evidence>
<keyword evidence="9 11" id="KW-0472">Membrane</keyword>
<comment type="subunit">
    <text evidence="3">The complex is composed of two ATP-binding proteins (CysA), two transmembrane proteins (CysT and CysW) and a solute-binding protein (CysP).</text>
</comment>
<feature type="transmembrane region" description="Helical" evidence="11">
    <location>
        <begin position="169"/>
        <end position="190"/>
    </location>
</feature>
<feature type="transmembrane region" description="Helical" evidence="11">
    <location>
        <begin position="6"/>
        <end position="26"/>
    </location>
</feature>